<name>A0A9N9TYN4_PHYSR</name>
<dbReference type="PANTHER" id="PTHR11009">
    <property type="entry name" value="DER1-LIKE PROTEIN, DERLIN"/>
    <property type="match status" value="1"/>
</dbReference>
<evidence type="ECO:0000256" key="1">
    <source>
        <dbReference type="ARBA" id="ARBA00004477"/>
    </source>
</evidence>
<organism evidence="8 9">
    <name type="scientific">Phyllotreta striolata</name>
    <name type="common">Striped flea beetle</name>
    <name type="synonym">Crioceris striolata</name>
    <dbReference type="NCBI Taxonomy" id="444603"/>
    <lineage>
        <taxon>Eukaryota</taxon>
        <taxon>Metazoa</taxon>
        <taxon>Ecdysozoa</taxon>
        <taxon>Arthropoda</taxon>
        <taxon>Hexapoda</taxon>
        <taxon>Insecta</taxon>
        <taxon>Pterygota</taxon>
        <taxon>Neoptera</taxon>
        <taxon>Endopterygota</taxon>
        <taxon>Coleoptera</taxon>
        <taxon>Polyphaga</taxon>
        <taxon>Cucujiformia</taxon>
        <taxon>Chrysomeloidea</taxon>
        <taxon>Chrysomelidae</taxon>
        <taxon>Galerucinae</taxon>
        <taxon>Alticini</taxon>
        <taxon>Phyllotreta</taxon>
    </lineage>
</organism>
<sequence length="255" mass="29011">MSDLGDWFRSVPQFTRYWFAGSIIFTLLGRFGFVSPYTLILLYEPLKNFQIWRLATCVLYYPIQQAGFHYLINLYFLYNYSRRLEEGVYAGKPADYLLMLIFNWTCCVILGLIAELPILMDPMILSVLYVWCQLNKNTIVSFWFGTRFKALYLPWVLLAFNMVLSGGGIMELFGILIGHLYYFLMYKYPQELGGPNLLQTPSLLKSFFPDQLGGVHTFGVAPQRPASTAAPGGGNQRGGFFGGHTWGRGYTLGGN</sequence>
<feature type="transmembrane region" description="Helical" evidence="7">
    <location>
        <begin position="96"/>
        <end position="116"/>
    </location>
</feature>
<dbReference type="Pfam" id="PF04511">
    <property type="entry name" value="DER1"/>
    <property type="match status" value="1"/>
</dbReference>
<dbReference type="GO" id="GO:0006950">
    <property type="term" value="P:response to stress"/>
    <property type="evidence" value="ECO:0007669"/>
    <property type="project" value="UniProtKB-ARBA"/>
</dbReference>
<dbReference type="Proteomes" id="UP001153712">
    <property type="component" value="Chromosome 7"/>
</dbReference>
<comment type="similarity">
    <text evidence="2 7">Belongs to the derlin family.</text>
</comment>
<feature type="transmembrane region" description="Helical" evidence="7">
    <location>
        <begin position="54"/>
        <end position="76"/>
    </location>
</feature>
<comment type="subcellular location">
    <subcellularLocation>
        <location evidence="1 7">Endoplasmic reticulum membrane</location>
        <topology evidence="1 7">Multi-pass membrane protein</topology>
    </subcellularLocation>
</comment>
<protein>
    <recommendedName>
        <fullName evidence="7">Derlin</fullName>
    </recommendedName>
</protein>
<accession>A0A9N9TYN4</accession>
<feature type="transmembrane region" description="Helical" evidence="7">
    <location>
        <begin position="156"/>
        <end position="184"/>
    </location>
</feature>
<comment type="function">
    <text evidence="7">May be involved in the degradation of misfolded endoplasmic reticulum (ER) luminal proteins.</text>
</comment>
<evidence type="ECO:0000256" key="2">
    <source>
        <dbReference type="ARBA" id="ARBA00008917"/>
    </source>
</evidence>
<gene>
    <name evidence="8" type="ORF">PHYEVI_LOCUS10155</name>
</gene>
<feature type="transmembrane region" description="Helical" evidence="7">
    <location>
        <begin position="17"/>
        <end position="42"/>
    </location>
</feature>
<dbReference type="OrthoDB" id="19102at2759"/>
<dbReference type="AlphaFoldDB" id="A0A9N9TYN4"/>
<evidence type="ECO:0000256" key="6">
    <source>
        <dbReference type="ARBA" id="ARBA00023136"/>
    </source>
</evidence>
<dbReference type="EMBL" id="OU900100">
    <property type="protein sequence ID" value="CAG9863878.1"/>
    <property type="molecule type" value="Genomic_DNA"/>
</dbReference>
<dbReference type="SUPFAM" id="SSF144091">
    <property type="entry name" value="Rhomboid-like"/>
    <property type="match status" value="1"/>
</dbReference>
<keyword evidence="3 7" id="KW-0812">Transmembrane</keyword>
<evidence type="ECO:0000256" key="5">
    <source>
        <dbReference type="ARBA" id="ARBA00022989"/>
    </source>
</evidence>
<evidence type="ECO:0000256" key="7">
    <source>
        <dbReference type="RuleBase" id="RU363059"/>
    </source>
</evidence>
<evidence type="ECO:0000313" key="8">
    <source>
        <dbReference type="EMBL" id="CAG9863878.1"/>
    </source>
</evidence>
<reference evidence="8" key="1">
    <citation type="submission" date="2022-01" db="EMBL/GenBank/DDBJ databases">
        <authorList>
            <person name="King R."/>
        </authorList>
    </citation>
    <scope>NUCLEOTIDE SEQUENCE</scope>
</reference>
<proteinExistence type="inferred from homology"/>
<dbReference type="InterPro" id="IPR035952">
    <property type="entry name" value="Rhomboid-like_sf"/>
</dbReference>
<dbReference type="InterPro" id="IPR007599">
    <property type="entry name" value="DER1"/>
</dbReference>
<keyword evidence="5 7" id="KW-1133">Transmembrane helix</keyword>
<evidence type="ECO:0000256" key="4">
    <source>
        <dbReference type="ARBA" id="ARBA00022824"/>
    </source>
</evidence>
<evidence type="ECO:0000256" key="3">
    <source>
        <dbReference type="ARBA" id="ARBA00022692"/>
    </source>
</evidence>
<dbReference type="GO" id="GO:0005789">
    <property type="term" value="C:endoplasmic reticulum membrane"/>
    <property type="evidence" value="ECO:0007669"/>
    <property type="project" value="UniProtKB-SubCell"/>
</dbReference>
<keyword evidence="9" id="KW-1185">Reference proteome</keyword>
<evidence type="ECO:0000313" key="9">
    <source>
        <dbReference type="Proteomes" id="UP001153712"/>
    </source>
</evidence>
<keyword evidence="6 7" id="KW-0472">Membrane</keyword>
<keyword evidence="4 7" id="KW-0256">Endoplasmic reticulum</keyword>